<protein>
    <submittedName>
        <fullName evidence="3">PAN domain protein</fullName>
    </submittedName>
</protein>
<reference evidence="3 4" key="1">
    <citation type="submission" date="2015-03" db="EMBL/GenBank/DDBJ databases">
        <title>Draft genome of the nematode, Opisthorchis viverrini.</title>
        <authorList>
            <person name="Mitreva M."/>
        </authorList>
    </citation>
    <scope>NUCLEOTIDE SEQUENCE [LARGE SCALE GENOMIC DNA]</scope>
    <source>
        <strain evidence="3">Khon Kaen</strain>
    </source>
</reference>
<dbReference type="InterPro" id="IPR016187">
    <property type="entry name" value="CTDL_fold"/>
</dbReference>
<accession>A0A1S8WYH6</accession>
<gene>
    <name evidence="3" type="ORF">X801_04841</name>
</gene>
<dbReference type="EMBL" id="KV893438">
    <property type="protein sequence ID" value="OON19293.1"/>
    <property type="molecule type" value="Genomic_DNA"/>
</dbReference>
<dbReference type="Proteomes" id="UP000243686">
    <property type="component" value="Unassembled WGS sequence"/>
</dbReference>
<dbReference type="InterPro" id="IPR003609">
    <property type="entry name" value="Pan_app"/>
</dbReference>
<dbReference type="AlphaFoldDB" id="A0A1S8WYH6"/>
<evidence type="ECO:0000313" key="4">
    <source>
        <dbReference type="Proteomes" id="UP000243686"/>
    </source>
</evidence>
<feature type="non-terminal residue" evidence="3">
    <location>
        <position position="247"/>
    </location>
</feature>
<dbReference type="PROSITE" id="PS51257">
    <property type="entry name" value="PROKAR_LIPOPROTEIN"/>
    <property type="match status" value="1"/>
</dbReference>
<name>A0A1S8WYH6_OPIVI</name>
<dbReference type="SUPFAM" id="SSF57414">
    <property type="entry name" value="Hairpin loop containing domain-like"/>
    <property type="match status" value="1"/>
</dbReference>
<feature type="domain" description="Apple" evidence="2">
    <location>
        <begin position="193"/>
        <end position="230"/>
    </location>
</feature>
<sequence>MFKSAVVTVIVCLLTVTLACPSNYLQASESVCVIHQGRSSTFCEACQKCSKYGKARGDLVFLHGRNVELIRKVLPKGIALWGGLNGLLELGDGKTAEGWRDLDPRTPDFVSGPNQFRWARNEPDQGEPHLVYNSSTGEMWDNNGGPISFSRAIYCEYGGPLPKGDFKLKYQSNFPKKFPSIMNTDTRFKGCPSEVQARTKIECALRCSLDMTCRSSYFNSKEQKCVHMLHADSLIPVSIAVAADGWT</sequence>
<proteinExistence type="predicted"/>
<dbReference type="SUPFAM" id="SSF56436">
    <property type="entry name" value="C-type lectin-like"/>
    <property type="match status" value="1"/>
</dbReference>
<feature type="signal peptide" evidence="1">
    <location>
        <begin position="1"/>
        <end position="19"/>
    </location>
</feature>
<dbReference type="Pfam" id="PF00024">
    <property type="entry name" value="PAN_1"/>
    <property type="match status" value="1"/>
</dbReference>
<feature type="chain" id="PRO_5012887895" evidence="1">
    <location>
        <begin position="20"/>
        <end position="247"/>
    </location>
</feature>
<evidence type="ECO:0000256" key="1">
    <source>
        <dbReference type="SAM" id="SignalP"/>
    </source>
</evidence>
<evidence type="ECO:0000259" key="2">
    <source>
        <dbReference type="Pfam" id="PF00024"/>
    </source>
</evidence>
<evidence type="ECO:0000313" key="3">
    <source>
        <dbReference type="EMBL" id="OON19293.1"/>
    </source>
</evidence>
<keyword evidence="1" id="KW-0732">Signal</keyword>
<organism evidence="3 4">
    <name type="scientific">Opisthorchis viverrini</name>
    <name type="common">Southeast Asian liver fluke</name>
    <dbReference type="NCBI Taxonomy" id="6198"/>
    <lineage>
        <taxon>Eukaryota</taxon>
        <taxon>Metazoa</taxon>
        <taxon>Spiralia</taxon>
        <taxon>Lophotrochozoa</taxon>
        <taxon>Platyhelminthes</taxon>
        <taxon>Trematoda</taxon>
        <taxon>Digenea</taxon>
        <taxon>Opisthorchiida</taxon>
        <taxon>Opisthorchiata</taxon>
        <taxon>Opisthorchiidae</taxon>
        <taxon>Opisthorchis</taxon>
    </lineage>
</organism>
<keyword evidence="4" id="KW-1185">Reference proteome</keyword>